<evidence type="ECO:0000313" key="1">
    <source>
        <dbReference type="EMBL" id="PRR75049.1"/>
    </source>
</evidence>
<gene>
    <name evidence="1" type="ORF">MOHU_05560</name>
</gene>
<comment type="caution">
    <text evidence="1">The sequence shown here is derived from an EMBL/GenBank/DDBJ whole genome shotgun (WGS) entry which is preliminary data.</text>
</comment>
<dbReference type="Proteomes" id="UP000238415">
    <property type="component" value="Unassembled WGS sequence"/>
</dbReference>
<evidence type="ECO:0000313" key="2">
    <source>
        <dbReference type="Proteomes" id="UP000238415"/>
    </source>
</evidence>
<organism evidence="1 2">
    <name type="scientific">Neomoorella humiferrea</name>
    <dbReference type="NCBI Taxonomy" id="676965"/>
    <lineage>
        <taxon>Bacteria</taxon>
        <taxon>Bacillati</taxon>
        <taxon>Bacillota</taxon>
        <taxon>Clostridia</taxon>
        <taxon>Neomoorellales</taxon>
        <taxon>Neomoorellaceae</taxon>
        <taxon>Neomoorella</taxon>
    </lineage>
</organism>
<dbReference type="AlphaFoldDB" id="A0A2T0AWD7"/>
<dbReference type="EMBL" id="PVXM01000006">
    <property type="protein sequence ID" value="PRR75049.1"/>
    <property type="molecule type" value="Genomic_DNA"/>
</dbReference>
<sequence>MYLYRRHGLEGLKPGYRSDRGKSRRITEEMALKIEAKRRQPPALTVSCSMMSRKFVSELNPAHYKACYFALSTVAGLLFEPAETCRPPLAQTLALPLGLLELITH</sequence>
<proteinExistence type="predicted"/>
<name>A0A2T0AWD7_9FIRM</name>
<accession>A0A2T0AWD7</accession>
<reference evidence="1 2" key="1">
    <citation type="submission" date="2018-03" db="EMBL/GenBank/DDBJ databases">
        <title>Genome sequence of Moorella humiferrea DSM 23265.</title>
        <authorList>
            <person name="Poehlein A."/>
            <person name="Daniel R."/>
        </authorList>
    </citation>
    <scope>NUCLEOTIDE SEQUENCE [LARGE SCALE GENOMIC DNA]</scope>
    <source>
        <strain evidence="1 2">DSM 23265</strain>
    </source>
</reference>
<protein>
    <submittedName>
        <fullName evidence="1">Uncharacterized protein</fullName>
    </submittedName>
</protein>
<keyword evidence="2" id="KW-1185">Reference proteome</keyword>